<dbReference type="PANTHER" id="PTHR24221:SF654">
    <property type="entry name" value="ATP-BINDING CASSETTE SUB-FAMILY B MEMBER 6"/>
    <property type="match status" value="1"/>
</dbReference>
<dbReference type="RefSeq" id="WP_108003297.1">
    <property type="nucleotide sequence ID" value="NZ_JBHEEX010000003.1"/>
</dbReference>
<sequence>MANKKPTSALSRNETFQLTKRLIVEYGLEHRKKFFLAIFCMVLVGLATSSVAWLSKSMVNSIFVDGDRAAVWAVGGAIMLAFIVKGIAGYGQTVLMGTIGCALIARLQQAQFHKLIRLRLMDYTAHPGGAVSRVIHSARNARNAIVLVTTNLARDLMTVIALLAVMIVQDPVMSLFAFAIAPVIVWGVSRIIRETKNLSQAEADMVAGLNVVGVEALQGVRVVKAFNLEPVMDKRITGAIVKMERRQGKLIRVSSLTSPLFDILAGLTIGFFIFYAGWQTINNGKTPGEFMAFITAFLLAYDPAKRLGNLNVQLQRELVGVKRAFNLIDHGKLEVSEGTGQLVANAGALEFQDVSFSYKAGVPTISNVSFSVTPGERIAIVGRSGAGKSTIINLIMGMYHPSHGSILIDGTDISTVTLQSLRDSVSYVAQDTFLFSGSIRENVAFGQASATEEDILAALEAAQALDFVLKLPHGLETDVGNNGANLSGGQRQRISIARAFLKNAPILLLDEATSALDGDTEKQLQAALEKLSANKTTITVAHRLSTILSAKKVIVVEAGRIVAVGTHETLQRESDVYRSLFAAHEIV</sequence>
<feature type="transmembrane region" description="Helical" evidence="11">
    <location>
        <begin position="34"/>
        <end position="54"/>
    </location>
</feature>
<dbReference type="SMART" id="SM00382">
    <property type="entry name" value="AAA"/>
    <property type="match status" value="1"/>
</dbReference>
<comment type="similarity">
    <text evidence="2">Belongs to the ABC transporter superfamily.</text>
</comment>
<evidence type="ECO:0000256" key="4">
    <source>
        <dbReference type="ARBA" id="ARBA00022475"/>
    </source>
</evidence>
<comment type="subcellular location">
    <subcellularLocation>
        <location evidence="1">Cell membrane</location>
        <topology evidence="1">Multi-pass membrane protein</topology>
    </subcellularLocation>
</comment>
<dbReference type="GO" id="GO:0005886">
    <property type="term" value="C:plasma membrane"/>
    <property type="evidence" value="ECO:0007669"/>
    <property type="project" value="UniProtKB-SubCell"/>
</dbReference>
<evidence type="ECO:0000256" key="11">
    <source>
        <dbReference type="SAM" id="Phobius"/>
    </source>
</evidence>
<name>A0A2T5B5E8_MYCDI</name>
<protein>
    <submittedName>
        <fullName evidence="14">ATP-binding cassette subfamily B protein</fullName>
    </submittedName>
</protein>
<evidence type="ECO:0000256" key="9">
    <source>
        <dbReference type="ARBA" id="ARBA00022989"/>
    </source>
</evidence>
<evidence type="ECO:0000313" key="15">
    <source>
        <dbReference type="Proteomes" id="UP000241247"/>
    </source>
</evidence>
<dbReference type="InterPro" id="IPR036640">
    <property type="entry name" value="ABC1_TM_sf"/>
</dbReference>
<dbReference type="SUPFAM" id="SSF52540">
    <property type="entry name" value="P-loop containing nucleoside triphosphate hydrolases"/>
    <property type="match status" value="1"/>
</dbReference>
<keyword evidence="6 11" id="KW-0812">Transmembrane</keyword>
<gene>
    <name evidence="14" type="ORF">C7449_10579</name>
</gene>
<evidence type="ECO:0000256" key="5">
    <source>
        <dbReference type="ARBA" id="ARBA00022597"/>
    </source>
</evidence>
<evidence type="ECO:0000256" key="10">
    <source>
        <dbReference type="ARBA" id="ARBA00023136"/>
    </source>
</evidence>
<dbReference type="GO" id="GO:0016887">
    <property type="term" value="F:ATP hydrolysis activity"/>
    <property type="evidence" value="ECO:0007669"/>
    <property type="project" value="InterPro"/>
</dbReference>
<keyword evidence="10 11" id="KW-0472">Membrane</keyword>
<dbReference type="InterPro" id="IPR003593">
    <property type="entry name" value="AAA+_ATPase"/>
</dbReference>
<keyword evidence="15" id="KW-1185">Reference proteome</keyword>
<feature type="transmembrane region" description="Helical" evidence="11">
    <location>
        <begin position="173"/>
        <end position="192"/>
    </location>
</feature>
<evidence type="ECO:0000256" key="8">
    <source>
        <dbReference type="ARBA" id="ARBA00022840"/>
    </source>
</evidence>
<comment type="caution">
    <text evidence="14">The sequence shown here is derived from an EMBL/GenBank/DDBJ whole genome shotgun (WGS) entry which is preliminary data.</text>
</comment>
<dbReference type="Pfam" id="PF00005">
    <property type="entry name" value="ABC_tran"/>
    <property type="match status" value="1"/>
</dbReference>
<feature type="transmembrane region" description="Helical" evidence="11">
    <location>
        <begin position="144"/>
        <end position="167"/>
    </location>
</feature>
<dbReference type="GO" id="GO:0005524">
    <property type="term" value="F:ATP binding"/>
    <property type="evidence" value="ECO:0007669"/>
    <property type="project" value="UniProtKB-KW"/>
</dbReference>
<dbReference type="InterPro" id="IPR039421">
    <property type="entry name" value="Type_1_exporter"/>
</dbReference>
<accession>A0A2T5B5E8</accession>
<dbReference type="InterPro" id="IPR011527">
    <property type="entry name" value="ABC1_TM_dom"/>
</dbReference>
<evidence type="ECO:0000259" key="12">
    <source>
        <dbReference type="PROSITE" id="PS50893"/>
    </source>
</evidence>
<proteinExistence type="inferred from homology"/>
<keyword evidence="9 11" id="KW-1133">Transmembrane helix</keyword>
<evidence type="ECO:0000256" key="7">
    <source>
        <dbReference type="ARBA" id="ARBA00022741"/>
    </source>
</evidence>
<keyword evidence="7" id="KW-0547">Nucleotide-binding</keyword>
<dbReference type="Gene3D" id="3.40.50.300">
    <property type="entry name" value="P-loop containing nucleotide triphosphate hydrolases"/>
    <property type="match status" value="1"/>
</dbReference>
<dbReference type="Gene3D" id="1.20.1560.10">
    <property type="entry name" value="ABC transporter type 1, transmembrane domain"/>
    <property type="match status" value="1"/>
</dbReference>
<dbReference type="CDD" id="cd18552">
    <property type="entry name" value="ABC_6TM_MsbA_like"/>
    <property type="match status" value="1"/>
</dbReference>
<dbReference type="AlphaFoldDB" id="A0A2T5B5E8"/>
<dbReference type="InterPro" id="IPR003439">
    <property type="entry name" value="ABC_transporter-like_ATP-bd"/>
</dbReference>
<dbReference type="OrthoDB" id="9804259at2"/>
<feature type="domain" description="ABC transmembrane type-1" evidence="13">
    <location>
        <begin position="35"/>
        <end position="316"/>
    </location>
</feature>
<dbReference type="GO" id="GO:0140359">
    <property type="term" value="F:ABC-type transporter activity"/>
    <property type="evidence" value="ECO:0007669"/>
    <property type="project" value="InterPro"/>
</dbReference>
<keyword evidence="4" id="KW-1003">Cell membrane</keyword>
<dbReference type="SUPFAM" id="SSF90123">
    <property type="entry name" value="ABC transporter transmembrane region"/>
    <property type="match status" value="1"/>
</dbReference>
<dbReference type="Pfam" id="PF00664">
    <property type="entry name" value="ABC_membrane"/>
    <property type="match status" value="1"/>
</dbReference>
<evidence type="ECO:0000259" key="13">
    <source>
        <dbReference type="PROSITE" id="PS50929"/>
    </source>
</evidence>
<dbReference type="PROSITE" id="PS50929">
    <property type="entry name" value="ABC_TM1F"/>
    <property type="match status" value="1"/>
</dbReference>
<feature type="transmembrane region" description="Helical" evidence="11">
    <location>
        <begin position="253"/>
        <end position="278"/>
    </location>
</feature>
<evidence type="ECO:0000256" key="6">
    <source>
        <dbReference type="ARBA" id="ARBA00022692"/>
    </source>
</evidence>
<evidence type="ECO:0000313" key="14">
    <source>
        <dbReference type="EMBL" id="PTM94180.1"/>
    </source>
</evidence>
<reference evidence="14 15" key="1">
    <citation type="submission" date="2018-04" db="EMBL/GenBank/DDBJ databases">
        <title>Genomic Encyclopedia of Type Strains, Phase IV (KMG-IV): sequencing the most valuable type-strain genomes for metagenomic binning, comparative biology and taxonomic classification.</title>
        <authorList>
            <person name="Goeker M."/>
        </authorList>
    </citation>
    <scope>NUCLEOTIDE SEQUENCE [LARGE SCALE GENOMIC DNA]</scope>
    <source>
        <strain evidence="14 15">DSM 7138</strain>
    </source>
</reference>
<evidence type="ECO:0000256" key="3">
    <source>
        <dbReference type="ARBA" id="ARBA00022448"/>
    </source>
</evidence>
<keyword evidence="8 14" id="KW-0067">ATP-binding</keyword>
<feature type="domain" description="ABC transporter" evidence="12">
    <location>
        <begin position="349"/>
        <end position="583"/>
    </location>
</feature>
<keyword evidence="3" id="KW-0813">Transport</keyword>
<organism evidence="14 15">
    <name type="scientific">Mycoplana dimorpha</name>
    <dbReference type="NCBI Taxonomy" id="28320"/>
    <lineage>
        <taxon>Bacteria</taxon>
        <taxon>Pseudomonadati</taxon>
        <taxon>Pseudomonadota</taxon>
        <taxon>Alphaproteobacteria</taxon>
        <taxon>Hyphomicrobiales</taxon>
        <taxon>Rhizobiaceae</taxon>
        <taxon>Mycoplana</taxon>
    </lineage>
</organism>
<dbReference type="EMBL" id="PZZZ01000005">
    <property type="protein sequence ID" value="PTM94180.1"/>
    <property type="molecule type" value="Genomic_DNA"/>
</dbReference>
<evidence type="ECO:0000256" key="1">
    <source>
        <dbReference type="ARBA" id="ARBA00004651"/>
    </source>
</evidence>
<dbReference type="PROSITE" id="PS00211">
    <property type="entry name" value="ABC_TRANSPORTER_1"/>
    <property type="match status" value="1"/>
</dbReference>
<keyword evidence="5" id="KW-0762">Sugar transport</keyword>
<dbReference type="PANTHER" id="PTHR24221">
    <property type="entry name" value="ATP-BINDING CASSETTE SUB-FAMILY B"/>
    <property type="match status" value="1"/>
</dbReference>
<dbReference type="PROSITE" id="PS50893">
    <property type="entry name" value="ABC_TRANSPORTER_2"/>
    <property type="match status" value="1"/>
</dbReference>
<feature type="transmembrane region" description="Helical" evidence="11">
    <location>
        <begin position="69"/>
        <end position="88"/>
    </location>
</feature>
<dbReference type="FunFam" id="3.40.50.300:FF:000221">
    <property type="entry name" value="Multidrug ABC transporter ATP-binding protein"/>
    <property type="match status" value="1"/>
</dbReference>
<evidence type="ECO:0000256" key="2">
    <source>
        <dbReference type="ARBA" id="ARBA00005417"/>
    </source>
</evidence>
<dbReference type="GO" id="GO:0034040">
    <property type="term" value="F:ATPase-coupled lipid transmembrane transporter activity"/>
    <property type="evidence" value="ECO:0007669"/>
    <property type="project" value="TreeGrafter"/>
</dbReference>
<dbReference type="InterPro" id="IPR027417">
    <property type="entry name" value="P-loop_NTPase"/>
</dbReference>
<dbReference type="InterPro" id="IPR017871">
    <property type="entry name" value="ABC_transporter-like_CS"/>
</dbReference>
<dbReference type="Proteomes" id="UP000241247">
    <property type="component" value="Unassembled WGS sequence"/>
</dbReference>